<name>A0A2P2L200_RHIMU</name>
<proteinExistence type="predicted"/>
<dbReference type="EMBL" id="GGEC01031520">
    <property type="protein sequence ID" value="MBX12004.1"/>
    <property type="molecule type" value="Transcribed_RNA"/>
</dbReference>
<organism evidence="1">
    <name type="scientific">Rhizophora mucronata</name>
    <name type="common">Asiatic mangrove</name>
    <dbReference type="NCBI Taxonomy" id="61149"/>
    <lineage>
        <taxon>Eukaryota</taxon>
        <taxon>Viridiplantae</taxon>
        <taxon>Streptophyta</taxon>
        <taxon>Embryophyta</taxon>
        <taxon>Tracheophyta</taxon>
        <taxon>Spermatophyta</taxon>
        <taxon>Magnoliopsida</taxon>
        <taxon>eudicotyledons</taxon>
        <taxon>Gunneridae</taxon>
        <taxon>Pentapetalae</taxon>
        <taxon>rosids</taxon>
        <taxon>fabids</taxon>
        <taxon>Malpighiales</taxon>
        <taxon>Rhizophoraceae</taxon>
        <taxon>Rhizophora</taxon>
    </lineage>
</organism>
<sequence length="100" mass="10855">MHRLSTSASKFLSDRTCSTCPRLSISDFFSFFMAKISPVPLARHNLTSPNAPLPIMVSCSKSSIPTLRLCSLIYSVSLRSKFLSICSCSSFGILASCALL</sequence>
<accession>A0A2P2L200</accession>
<evidence type="ECO:0000313" key="1">
    <source>
        <dbReference type="EMBL" id="MBX12004.1"/>
    </source>
</evidence>
<dbReference type="AlphaFoldDB" id="A0A2P2L200"/>
<reference evidence="1" key="1">
    <citation type="submission" date="2018-02" db="EMBL/GenBank/DDBJ databases">
        <title>Rhizophora mucronata_Transcriptome.</title>
        <authorList>
            <person name="Meera S.P."/>
            <person name="Sreeshan A."/>
            <person name="Augustine A."/>
        </authorList>
    </citation>
    <scope>NUCLEOTIDE SEQUENCE</scope>
    <source>
        <tissue evidence="1">Leaf</tissue>
    </source>
</reference>
<protein>
    <submittedName>
        <fullName evidence="1">Uncharacterized protein</fullName>
    </submittedName>
</protein>